<feature type="chain" id="PRO_5026946765" evidence="1">
    <location>
        <begin position="22"/>
        <end position="126"/>
    </location>
</feature>
<reference evidence="3" key="1">
    <citation type="submission" date="2025-08" db="UniProtKB">
        <authorList>
            <consortium name="RefSeq"/>
        </authorList>
    </citation>
    <scope>IDENTIFICATION</scope>
    <source>
        <strain evidence="3">11010-0011.00</strain>
        <tissue evidence="3">Whole body</tissue>
    </source>
</reference>
<evidence type="ECO:0000313" key="2">
    <source>
        <dbReference type="Proteomes" id="UP000504634"/>
    </source>
</evidence>
<dbReference type="GeneID" id="115634148"/>
<dbReference type="AlphaFoldDB" id="A0A6J2UGJ0"/>
<feature type="signal peptide" evidence="1">
    <location>
        <begin position="1"/>
        <end position="21"/>
    </location>
</feature>
<dbReference type="Proteomes" id="UP000504634">
    <property type="component" value="Unplaced"/>
</dbReference>
<evidence type="ECO:0000256" key="1">
    <source>
        <dbReference type="SAM" id="SignalP"/>
    </source>
</evidence>
<evidence type="ECO:0000313" key="3">
    <source>
        <dbReference type="RefSeq" id="XP_030387581.1"/>
    </source>
</evidence>
<accession>A0A6J2UGJ0</accession>
<dbReference type="CTD" id="2633"/>
<keyword evidence="1" id="KW-0732">Signal</keyword>
<protein>
    <submittedName>
        <fullName evidence="3">Uncharacterized protein LOC115634148</fullName>
    </submittedName>
</protein>
<gene>
    <name evidence="3" type="primary">LOC115634148</name>
</gene>
<sequence>MALWCLLPLITIVCCTLGAQARVCSGTPAIKDDRIVFPEDDDYDKFEKFVVALNGTSPSPIDETTTLLPAVNSTAAVMPDLALNKTNANTTAESIPLAFDNRIALDSLPKCGPGLELRAGRCRKSA</sequence>
<proteinExistence type="predicted"/>
<name>A0A6J2UGJ0_DROLE</name>
<dbReference type="RefSeq" id="XP_030387581.1">
    <property type="nucleotide sequence ID" value="XM_030531721.1"/>
</dbReference>
<keyword evidence="2" id="KW-1185">Reference proteome</keyword>
<organism evidence="2 3">
    <name type="scientific">Drosophila lebanonensis</name>
    <name type="common">Fruit fly</name>
    <name type="synonym">Scaptodrosophila lebanonensis</name>
    <dbReference type="NCBI Taxonomy" id="7225"/>
    <lineage>
        <taxon>Eukaryota</taxon>
        <taxon>Metazoa</taxon>
        <taxon>Ecdysozoa</taxon>
        <taxon>Arthropoda</taxon>
        <taxon>Hexapoda</taxon>
        <taxon>Insecta</taxon>
        <taxon>Pterygota</taxon>
        <taxon>Neoptera</taxon>
        <taxon>Endopterygota</taxon>
        <taxon>Diptera</taxon>
        <taxon>Brachycera</taxon>
        <taxon>Muscomorpha</taxon>
        <taxon>Ephydroidea</taxon>
        <taxon>Drosophilidae</taxon>
        <taxon>Scaptodrosophila</taxon>
    </lineage>
</organism>
<dbReference type="OrthoDB" id="7863876at2759"/>